<keyword evidence="2" id="KW-0560">Oxidoreductase</keyword>
<dbReference type="Pfam" id="PF13561">
    <property type="entry name" value="adh_short_C2"/>
    <property type="match status" value="1"/>
</dbReference>
<dbReference type="AlphaFoldDB" id="Q0FK50"/>
<accession>Q0FK50</accession>
<dbReference type="FunFam" id="3.40.50.720:FF:000084">
    <property type="entry name" value="Short-chain dehydrogenase reductase"/>
    <property type="match status" value="1"/>
</dbReference>
<evidence type="ECO:0000313" key="3">
    <source>
        <dbReference type="EMBL" id="EAU44555.1"/>
    </source>
</evidence>
<dbReference type="RefSeq" id="WP_007803079.1">
    <property type="nucleotide sequence ID" value="NZ_DS022277.1"/>
</dbReference>
<dbReference type="PANTHER" id="PTHR24321">
    <property type="entry name" value="DEHYDROGENASES, SHORT CHAIN"/>
    <property type="match status" value="1"/>
</dbReference>
<dbReference type="PRINTS" id="PR00081">
    <property type="entry name" value="GDHRDH"/>
</dbReference>
<dbReference type="OrthoDB" id="198783at2"/>
<dbReference type="eggNOG" id="COG1028">
    <property type="taxonomic scope" value="Bacteria"/>
</dbReference>
<dbReference type="STRING" id="314265.R2601_06178"/>
<reference evidence="3 4" key="1">
    <citation type="journal article" date="2010" name="J. Bacteriol.">
        <title>Genome sequences of Pelagibaca bermudensis HTCC2601T and Maritimibacter alkaliphilus HTCC2654T, the type strains of two marine Roseobacter genera.</title>
        <authorList>
            <person name="Thrash J.C."/>
            <person name="Cho J.C."/>
            <person name="Ferriera S."/>
            <person name="Johnson J."/>
            <person name="Vergin K.L."/>
            <person name="Giovannoni S.J."/>
        </authorList>
    </citation>
    <scope>NUCLEOTIDE SEQUENCE [LARGE SCALE GENOMIC DNA]</scope>
    <source>
        <strain evidence="4">DSM 26914 / JCM 13377 / KCTC 12554 / HTCC2601</strain>
    </source>
</reference>
<dbReference type="InterPro" id="IPR036291">
    <property type="entry name" value="NAD(P)-bd_dom_sf"/>
</dbReference>
<dbReference type="EMBL" id="AATQ01000043">
    <property type="protein sequence ID" value="EAU44555.1"/>
    <property type="molecule type" value="Genomic_DNA"/>
</dbReference>
<dbReference type="NCBIfam" id="NF005559">
    <property type="entry name" value="PRK07231.1"/>
    <property type="match status" value="1"/>
</dbReference>
<keyword evidence="4" id="KW-1185">Reference proteome</keyword>
<dbReference type="PROSITE" id="PS00061">
    <property type="entry name" value="ADH_SHORT"/>
    <property type="match status" value="1"/>
</dbReference>
<organism evidence="3 4">
    <name type="scientific">Salipiger bermudensis (strain DSM 26914 / JCM 13377 / KCTC 12554 / HTCC2601)</name>
    <name type="common">Pelagibaca bermudensis</name>
    <dbReference type="NCBI Taxonomy" id="314265"/>
    <lineage>
        <taxon>Bacteria</taxon>
        <taxon>Pseudomonadati</taxon>
        <taxon>Pseudomonadota</taxon>
        <taxon>Alphaproteobacteria</taxon>
        <taxon>Rhodobacterales</taxon>
        <taxon>Roseobacteraceae</taxon>
        <taxon>Salipiger</taxon>
    </lineage>
</organism>
<evidence type="ECO:0000313" key="4">
    <source>
        <dbReference type="Proteomes" id="UP000006230"/>
    </source>
</evidence>
<dbReference type="CDD" id="cd05233">
    <property type="entry name" value="SDR_c"/>
    <property type="match status" value="1"/>
</dbReference>
<dbReference type="HOGENOM" id="CLU_010194_2_10_5"/>
<sequence length="258" mass="26293">MTDTTTTGRLAGKTAVITGAGSGIGRAAASIFAREGAAVAVWDIVPERIAETVEAVRAAGGTAEGFTVDISDSASIAEAARATENSLGPVRVLFNNAGILDDYADALTTDEALWDRIMGVDLKGMWLVSKALLPGMIDAGGGAIVNVASIAAFIAGGGGIAYTTAKHGVVGFTRQLALEYAPKGIRVNAVAPGAVETGMTSEILNNEDLPVVHALRQAPAGRHAQPEELANVALFLASEEASFVHGAVLLADGGWTIK</sequence>
<evidence type="ECO:0000256" key="1">
    <source>
        <dbReference type="ARBA" id="ARBA00006484"/>
    </source>
</evidence>
<comment type="similarity">
    <text evidence="1">Belongs to the short-chain dehydrogenases/reductases (SDR) family.</text>
</comment>
<dbReference type="PANTHER" id="PTHR24321:SF8">
    <property type="entry name" value="ESTRADIOL 17-BETA-DEHYDROGENASE 8-RELATED"/>
    <property type="match status" value="1"/>
</dbReference>
<proteinExistence type="inferred from homology"/>
<gene>
    <name evidence="3" type="ORF">R2601_06178</name>
</gene>
<dbReference type="InterPro" id="IPR020904">
    <property type="entry name" value="Sc_DH/Rdtase_CS"/>
</dbReference>
<dbReference type="GO" id="GO:0016491">
    <property type="term" value="F:oxidoreductase activity"/>
    <property type="evidence" value="ECO:0007669"/>
    <property type="project" value="UniProtKB-KW"/>
</dbReference>
<name>Q0FK50_SALBH</name>
<dbReference type="Proteomes" id="UP000006230">
    <property type="component" value="Unassembled WGS sequence"/>
</dbReference>
<evidence type="ECO:0000256" key="2">
    <source>
        <dbReference type="ARBA" id="ARBA00023002"/>
    </source>
</evidence>
<dbReference type="PRINTS" id="PR00080">
    <property type="entry name" value="SDRFAMILY"/>
</dbReference>
<dbReference type="SUPFAM" id="SSF51735">
    <property type="entry name" value="NAD(P)-binding Rossmann-fold domains"/>
    <property type="match status" value="1"/>
</dbReference>
<protein>
    <submittedName>
        <fullName evidence="3">Uncharacterized protein</fullName>
    </submittedName>
</protein>
<dbReference type="InterPro" id="IPR002347">
    <property type="entry name" value="SDR_fam"/>
</dbReference>
<dbReference type="Gene3D" id="3.40.50.720">
    <property type="entry name" value="NAD(P)-binding Rossmann-like Domain"/>
    <property type="match status" value="1"/>
</dbReference>
<comment type="caution">
    <text evidence="3">The sequence shown here is derived from an EMBL/GenBank/DDBJ whole genome shotgun (WGS) entry which is preliminary data.</text>
</comment>